<sequence>MNTIIRWSLAATLNGCGLSQITNRESNPVIKDYVGNPISHWFSDDDVLNTFATTASRRMVMIRDYQTTDGTNKARAAFTCAEPSPDVGEAFSSALADGIKIAVPVEGVSAEVSNQYARAVATQITPLLYRTQGLQLYRNAIYSLCIDKMNEALATTTVNNNARNAPSDSDYEAQRKYIFDQSVELITDVTQPLVFATLHKPFGWP</sequence>
<dbReference type="AlphaFoldDB" id="A0A1Z4C4Q6"/>
<keyword evidence="2" id="KW-1185">Reference proteome</keyword>
<protein>
    <submittedName>
        <fullName evidence="1">Uncharacterized protein</fullName>
    </submittedName>
</protein>
<name>A0A1Z4C4Q6_9GAMM</name>
<evidence type="ECO:0000313" key="1">
    <source>
        <dbReference type="EMBL" id="ASF48522.1"/>
    </source>
</evidence>
<dbReference type="Proteomes" id="UP000197019">
    <property type="component" value="Chromosome"/>
</dbReference>
<evidence type="ECO:0000313" key="2">
    <source>
        <dbReference type="Proteomes" id="UP000197019"/>
    </source>
</evidence>
<dbReference type="KEGG" id="mpsy:CEK71_22060"/>
<accession>A0A1Z4C4Q6</accession>
<gene>
    <name evidence="1" type="ORF">CEK71_22060</name>
</gene>
<organism evidence="1 2">
    <name type="scientific">Methylovulum psychrotolerans</name>
    <dbReference type="NCBI Taxonomy" id="1704499"/>
    <lineage>
        <taxon>Bacteria</taxon>
        <taxon>Pseudomonadati</taxon>
        <taxon>Pseudomonadota</taxon>
        <taxon>Gammaproteobacteria</taxon>
        <taxon>Methylococcales</taxon>
        <taxon>Methylococcaceae</taxon>
        <taxon>Methylovulum</taxon>
    </lineage>
</organism>
<dbReference type="RefSeq" id="WP_088621384.1">
    <property type="nucleotide sequence ID" value="NZ_CP022129.1"/>
</dbReference>
<proteinExistence type="predicted"/>
<dbReference type="EMBL" id="CP022129">
    <property type="protein sequence ID" value="ASF48522.1"/>
    <property type="molecule type" value="Genomic_DNA"/>
</dbReference>
<reference evidence="1 2" key="1">
    <citation type="submission" date="2017-06" db="EMBL/GenBank/DDBJ databases">
        <title>Genome Sequencing of the methanotroph Methylovulum psychrotolerants str. HV10-M2 isolated from a high-altitude environment.</title>
        <authorList>
            <person name="Mateos-Rivera A."/>
        </authorList>
    </citation>
    <scope>NUCLEOTIDE SEQUENCE [LARGE SCALE GENOMIC DNA]</scope>
    <source>
        <strain evidence="1 2">HV10_M2</strain>
    </source>
</reference>